<protein>
    <submittedName>
        <fullName evidence="2">Uncharacterized protein</fullName>
    </submittedName>
</protein>
<dbReference type="EMBL" id="JYDP01000051">
    <property type="protein sequence ID" value="KRZ11311.1"/>
    <property type="molecule type" value="Genomic_DNA"/>
</dbReference>
<sequence>MHRWMFQNETFVKIKNANKKDLNRTLPKRETLKRRAGEETKPVPQIYGEECSSASTNLETAGQFPPYKKKPGQTFSLIASNTPTAGNSSTLTRKFTRVGCDHSVWCMDGTFKIVPEWYQQMFTIHMFAVKKENSLKSIFNANNI</sequence>
<keyword evidence="3" id="KW-1185">Reference proteome</keyword>
<dbReference type="AlphaFoldDB" id="A0A0V1HLZ0"/>
<feature type="compositionally biased region" description="Basic and acidic residues" evidence="1">
    <location>
        <begin position="26"/>
        <end position="41"/>
    </location>
</feature>
<evidence type="ECO:0000256" key="1">
    <source>
        <dbReference type="SAM" id="MobiDB-lite"/>
    </source>
</evidence>
<comment type="caution">
    <text evidence="2">The sequence shown here is derived from an EMBL/GenBank/DDBJ whole genome shotgun (WGS) entry which is preliminary data.</text>
</comment>
<gene>
    <name evidence="2" type="ORF">T11_8668</name>
</gene>
<dbReference type="OrthoDB" id="6154864at2759"/>
<feature type="region of interest" description="Disordered" evidence="1">
    <location>
        <begin position="26"/>
        <end position="45"/>
    </location>
</feature>
<dbReference type="Proteomes" id="UP000055024">
    <property type="component" value="Unassembled WGS sequence"/>
</dbReference>
<organism evidence="2 3">
    <name type="scientific">Trichinella zimbabwensis</name>
    <dbReference type="NCBI Taxonomy" id="268475"/>
    <lineage>
        <taxon>Eukaryota</taxon>
        <taxon>Metazoa</taxon>
        <taxon>Ecdysozoa</taxon>
        <taxon>Nematoda</taxon>
        <taxon>Enoplea</taxon>
        <taxon>Dorylaimia</taxon>
        <taxon>Trichinellida</taxon>
        <taxon>Trichinellidae</taxon>
        <taxon>Trichinella</taxon>
    </lineage>
</organism>
<accession>A0A0V1HLZ0</accession>
<name>A0A0V1HLZ0_9BILA</name>
<evidence type="ECO:0000313" key="3">
    <source>
        <dbReference type="Proteomes" id="UP000055024"/>
    </source>
</evidence>
<proteinExistence type="predicted"/>
<reference evidence="2 3" key="1">
    <citation type="submission" date="2015-01" db="EMBL/GenBank/DDBJ databases">
        <title>Evolution of Trichinella species and genotypes.</title>
        <authorList>
            <person name="Korhonen P.K."/>
            <person name="Edoardo P."/>
            <person name="Giuseppe L.R."/>
            <person name="Gasser R.B."/>
        </authorList>
    </citation>
    <scope>NUCLEOTIDE SEQUENCE [LARGE SCALE GENOMIC DNA]</scope>
    <source>
        <strain evidence="2">ISS1029</strain>
    </source>
</reference>
<evidence type="ECO:0000313" key="2">
    <source>
        <dbReference type="EMBL" id="KRZ11311.1"/>
    </source>
</evidence>